<dbReference type="AlphaFoldDB" id="A0A7W7H4C8"/>
<organism evidence="1 2">
    <name type="scientific">Actinoplanes octamycinicus</name>
    <dbReference type="NCBI Taxonomy" id="135948"/>
    <lineage>
        <taxon>Bacteria</taxon>
        <taxon>Bacillati</taxon>
        <taxon>Actinomycetota</taxon>
        <taxon>Actinomycetes</taxon>
        <taxon>Micromonosporales</taxon>
        <taxon>Micromonosporaceae</taxon>
        <taxon>Actinoplanes</taxon>
    </lineage>
</organism>
<dbReference type="Proteomes" id="UP000546162">
    <property type="component" value="Unassembled WGS sequence"/>
</dbReference>
<gene>
    <name evidence="1" type="ORF">BJY16_007239</name>
</gene>
<dbReference type="RefSeq" id="WP_185044029.1">
    <property type="nucleotide sequence ID" value="NZ_BAABFG010000005.1"/>
</dbReference>
<reference evidence="1 2" key="1">
    <citation type="submission" date="2020-08" db="EMBL/GenBank/DDBJ databases">
        <title>Sequencing the genomes of 1000 actinobacteria strains.</title>
        <authorList>
            <person name="Klenk H.-P."/>
        </authorList>
    </citation>
    <scope>NUCLEOTIDE SEQUENCE [LARGE SCALE GENOMIC DNA]</scope>
    <source>
        <strain evidence="1 2">DSM 45809</strain>
    </source>
</reference>
<dbReference type="EMBL" id="JACHNB010000001">
    <property type="protein sequence ID" value="MBB4743780.1"/>
    <property type="molecule type" value="Genomic_DNA"/>
</dbReference>
<protein>
    <submittedName>
        <fullName evidence="1">Uncharacterized protein</fullName>
    </submittedName>
</protein>
<accession>A0A7W7H4C8</accession>
<evidence type="ECO:0000313" key="2">
    <source>
        <dbReference type="Proteomes" id="UP000546162"/>
    </source>
</evidence>
<evidence type="ECO:0000313" key="1">
    <source>
        <dbReference type="EMBL" id="MBB4743780.1"/>
    </source>
</evidence>
<proteinExistence type="predicted"/>
<sequence>MFVEVMGPRPLPDDVDRDDVEDLLVVALGKDGEVTGAGSGSGRWHLDVEVSTGVEELQTVLRRLAAVLVDHDLGWIVLRPEQDPVGVTASRIQ</sequence>
<name>A0A7W7H4C8_9ACTN</name>
<comment type="caution">
    <text evidence="1">The sequence shown here is derived from an EMBL/GenBank/DDBJ whole genome shotgun (WGS) entry which is preliminary data.</text>
</comment>
<keyword evidence="2" id="KW-1185">Reference proteome</keyword>